<feature type="transmembrane region" description="Helical" evidence="5">
    <location>
        <begin position="239"/>
        <end position="259"/>
    </location>
</feature>
<dbReference type="Gene3D" id="1.20.1250.20">
    <property type="entry name" value="MFS general substrate transporter like domains"/>
    <property type="match status" value="1"/>
</dbReference>
<proteinExistence type="predicted"/>
<organism evidence="6 7">
    <name type="scientific">Meristemomyces frigidus</name>
    <dbReference type="NCBI Taxonomy" id="1508187"/>
    <lineage>
        <taxon>Eukaryota</taxon>
        <taxon>Fungi</taxon>
        <taxon>Dikarya</taxon>
        <taxon>Ascomycota</taxon>
        <taxon>Pezizomycotina</taxon>
        <taxon>Dothideomycetes</taxon>
        <taxon>Dothideomycetidae</taxon>
        <taxon>Mycosphaerellales</taxon>
        <taxon>Teratosphaeriaceae</taxon>
        <taxon>Meristemomyces</taxon>
    </lineage>
</organism>
<gene>
    <name evidence="6" type="ORF">LTR62_006779</name>
</gene>
<dbReference type="Pfam" id="PF00083">
    <property type="entry name" value="Sugar_tr"/>
    <property type="match status" value="1"/>
</dbReference>
<evidence type="ECO:0000313" key="7">
    <source>
        <dbReference type="Proteomes" id="UP001310890"/>
    </source>
</evidence>
<evidence type="ECO:0000256" key="5">
    <source>
        <dbReference type="SAM" id="Phobius"/>
    </source>
</evidence>
<comment type="subcellular location">
    <subcellularLocation>
        <location evidence="1">Membrane</location>
        <topology evidence="1">Multi-pass membrane protein</topology>
    </subcellularLocation>
</comment>
<dbReference type="PANTHER" id="PTHR48022">
    <property type="entry name" value="PLASTIDIC GLUCOSE TRANSPORTER 4"/>
    <property type="match status" value="1"/>
</dbReference>
<dbReference type="SUPFAM" id="SSF103473">
    <property type="entry name" value="MFS general substrate transporter"/>
    <property type="match status" value="1"/>
</dbReference>
<dbReference type="GO" id="GO:0005351">
    <property type="term" value="F:carbohydrate:proton symporter activity"/>
    <property type="evidence" value="ECO:0007669"/>
    <property type="project" value="TreeGrafter"/>
</dbReference>
<keyword evidence="2 5" id="KW-0812">Transmembrane</keyword>
<evidence type="ECO:0008006" key="8">
    <source>
        <dbReference type="Google" id="ProtNLM"/>
    </source>
</evidence>
<protein>
    <recommendedName>
        <fullName evidence="8">Major facilitator superfamily (MFS) profile domain-containing protein</fullName>
    </recommendedName>
</protein>
<feature type="transmembrane region" description="Helical" evidence="5">
    <location>
        <begin position="163"/>
        <end position="183"/>
    </location>
</feature>
<dbReference type="InterPro" id="IPR036259">
    <property type="entry name" value="MFS_trans_sf"/>
</dbReference>
<comment type="caution">
    <text evidence="6">The sequence shown here is derived from an EMBL/GenBank/DDBJ whole genome shotgun (WGS) entry which is preliminary data.</text>
</comment>
<evidence type="ECO:0000256" key="4">
    <source>
        <dbReference type="ARBA" id="ARBA00023136"/>
    </source>
</evidence>
<dbReference type="Proteomes" id="UP001310890">
    <property type="component" value="Unassembled WGS sequence"/>
</dbReference>
<dbReference type="EMBL" id="JAVRRL010000060">
    <property type="protein sequence ID" value="KAK5109657.1"/>
    <property type="molecule type" value="Genomic_DNA"/>
</dbReference>
<accession>A0AAN7TBE0</accession>
<evidence type="ECO:0000256" key="1">
    <source>
        <dbReference type="ARBA" id="ARBA00004141"/>
    </source>
</evidence>
<evidence type="ECO:0000313" key="6">
    <source>
        <dbReference type="EMBL" id="KAK5109657.1"/>
    </source>
</evidence>
<evidence type="ECO:0000256" key="2">
    <source>
        <dbReference type="ARBA" id="ARBA00022692"/>
    </source>
</evidence>
<feature type="transmembrane region" description="Helical" evidence="5">
    <location>
        <begin position="136"/>
        <end position="156"/>
    </location>
</feature>
<dbReference type="PANTHER" id="PTHR48022:SF59">
    <property type="entry name" value="MAJOR FACILITATOR SUPERFAMILY (MFS) PROFILE DOMAIN-CONTAINING PROTEIN"/>
    <property type="match status" value="1"/>
</dbReference>
<dbReference type="InterPro" id="IPR005829">
    <property type="entry name" value="Sugar_transporter_CS"/>
</dbReference>
<sequence length="354" mass="39345">MLPTALQVAPAVIWGAGTLFIAESPRWLLSVNRRSEAIHNLERIRKLPKEHPLMVSEINAMESQLEREHETIAGASQLDLLKETLATPENRRRFCLMFLCHTFGQWSGANAITQYCPTIFGYLGVASGEKTFLATGIYGIVKFSTVFSFSIFIVDFVGRRRSLFTGIILQISTLVFIAGYLGATNGMSAAKIASDPNLVRASTAAIVAIYLHAVAWSIGWFSVPYLVNSEIFPTRIRSFNMSIFMALHWAYYFGCSRAMPSLLAATDRYGAFVFFASICAFSLVFAYLCMPETAGRPLESLDGLFQRPLYTIWKVAYPTAAEVIGTVAISEKEANVLEASYVEQVDHKSHDQIR</sequence>
<reference evidence="6" key="1">
    <citation type="submission" date="2023-08" db="EMBL/GenBank/DDBJ databases">
        <title>Black Yeasts Isolated from many extreme environments.</title>
        <authorList>
            <person name="Coleine C."/>
            <person name="Stajich J.E."/>
            <person name="Selbmann L."/>
        </authorList>
    </citation>
    <scope>NUCLEOTIDE SEQUENCE</scope>
    <source>
        <strain evidence="6">CCFEE 5401</strain>
    </source>
</reference>
<keyword evidence="3 5" id="KW-1133">Transmembrane helix</keyword>
<dbReference type="AlphaFoldDB" id="A0AAN7TBE0"/>
<keyword evidence="4 5" id="KW-0472">Membrane</keyword>
<evidence type="ECO:0000256" key="3">
    <source>
        <dbReference type="ARBA" id="ARBA00022989"/>
    </source>
</evidence>
<dbReference type="PROSITE" id="PS00216">
    <property type="entry name" value="SUGAR_TRANSPORT_1"/>
    <property type="match status" value="1"/>
</dbReference>
<name>A0AAN7TBE0_9PEZI</name>
<dbReference type="InterPro" id="IPR005828">
    <property type="entry name" value="MFS_sugar_transport-like"/>
</dbReference>
<dbReference type="InterPro" id="IPR050360">
    <property type="entry name" value="MFS_Sugar_Transporters"/>
</dbReference>
<feature type="transmembrane region" description="Helical" evidence="5">
    <location>
        <begin position="203"/>
        <end position="227"/>
    </location>
</feature>
<dbReference type="GO" id="GO:0016020">
    <property type="term" value="C:membrane"/>
    <property type="evidence" value="ECO:0007669"/>
    <property type="project" value="UniProtKB-SubCell"/>
</dbReference>
<feature type="transmembrane region" description="Helical" evidence="5">
    <location>
        <begin position="271"/>
        <end position="290"/>
    </location>
</feature>